<protein>
    <submittedName>
        <fullName evidence="1">Uncharacterized protein</fullName>
    </submittedName>
</protein>
<organism evidence="1 2">
    <name type="scientific">Populus alba x Populus x berolinensis</name>
    <dbReference type="NCBI Taxonomy" id="444605"/>
    <lineage>
        <taxon>Eukaryota</taxon>
        <taxon>Viridiplantae</taxon>
        <taxon>Streptophyta</taxon>
        <taxon>Embryophyta</taxon>
        <taxon>Tracheophyta</taxon>
        <taxon>Spermatophyta</taxon>
        <taxon>Magnoliopsida</taxon>
        <taxon>eudicotyledons</taxon>
        <taxon>Gunneridae</taxon>
        <taxon>Pentapetalae</taxon>
        <taxon>rosids</taxon>
        <taxon>fabids</taxon>
        <taxon>Malpighiales</taxon>
        <taxon>Salicaceae</taxon>
        <taxon>Saliceae</taxon>
        <taxon>Populus</taxon>
    </lineage>
</organism>
<evidence type="ECO:0000313" key="2">
    <source>
        <dbReference type="Proteomes" id="UP001164929"/>
    </source>
</evidence>
<gene>
    <name evidence="1" type="ORF">NC653_019456</name>
</gene>
<sequence>MHVRNLIDENRKKLNKERLDDSLLAKPFIESAFNFARQAHCAYQNGDGHSVYYQI</sequence>
<name>A0AAD6VXA3_9ROSI</name>
<keyword evidence="2" id="KW-1185">Reference proteome</keyword>
<reference evidence="1" key="1">
    <citation type="journal article" date="2023" name="Mol. Ecol. Resour.">
        <title>Chromosome-level genome assembly of a triploid poplar Populus alba 'Berolinensis'.</title>
        <authorList>
            <person name="Chen S."/>
            <person name="Yu Y."/>
            <person name="Wang X."/>
            <person name="Wang S."/>
            <person name="Zhang T."/>
            <person name="Zhou Y."/>
            <person name="He R."/>
            <person name="Meng N."/>
            <person name="Wang Y."/>
            <person name="Liu W."/>
            <person name="Liu Z."/>
            <person name="Liu J."/>
            <person name="Guo Q."/>
            <person name="Huang H."/>
            <person name="Sederoff R.R."/>
            <person name="Wang G."/>
            <person name="Qu G."/>
            <person name="Chen S."/>
        </authorList>
    </citation>
    <scope>NUCLEOTIDE SEQUENCE</scope>
    <source>
        <strain evidence="1">SC-2020</strain>
    </source>
</reference>
<dbReference type="Gene3D" id="1.10.600.10">
    <property type="entry name" value="Farnesyl Diphosphate Synthase"/>
    <property type="match status" value="1"/>
</dbReference>
<dbReference type="Proteomes" id="UP001164929">
    <property type="component" value="Chromosome 7"/>
</dbReference>
<comment type="caution">
    <text evidence="1">The sequence shown here is derived from an EMBL/GenBank/DDBJ whole genome shotgun (WGS) entry which is preliminary data.</text>
</comment>
<dbReference type="SUPFAM" id="SSF48576">
    <property type="entry name" value="Terpenoid synthases"/>
    <property type="match status" value="1"/>
</dbReference>
<dbReference type="InterPro" id="IPR008949">
    <property type="entry name" value="Isoprenoid_synthase_dom_sf"/>
</dbReference>
<evidence type="ECO:0000313" key="1">
    <source>
        <dbReference type="EMBL" id="KAJ6991260.1"/>
    </source>
</evidence>
<dbReference type="EMBL" id="JAQIZT010000007">
    <property type="protein sequence ID" value="KAJ6991260.1"/>
    <property type="molecule type" value="Genomic_DNA"/>
</dbReference>
<dbReference type="AlphaFoldDB" id="A0AAD6VXA3"/>
<accession>A0AAD6VXA3</accession>
<proteinExistence type="predicted"/>